<organism evidence="1 2">
    <name type="scientific">Malus baccata</name>
    <name type="common">Siberian crab apple</name>
    <name type="synonym">Pyrus baccata</name>
    <dbReference type="NCBI Taxonomy" id="106549"/>
    <lineage>
        <taxon>Eukaryota</taxon>
        <taxon>Viridiplantae</taxon>
        <taxon>Streptophyta</taxon>
        <taxon>Embryophyta</taxon>
        <taxon>Tracheophyta</taxon>
        <taxon>Spermatophyta</taxon>
        <taxon>Magnoliopsida</taxon>
        <taxon>eudicotyledons</taxon>
        <taxon>Gunneridae</taxon>
        <taxon>Pentapetalae</taxon>
        <taxon>rosids</taxon>
        <taxon>fabids</taxon>
        <taxon>Rosales</taxon>
        <taxon>Rosaceae</taxon>
        <taxon>Amygdaloideae</taxon>
        <taxon>Maleae</taxon>
        <taxon>Malus</taxon>
    </lineage>
</organism>
<accession>A0A540L267</accession>
<dbReference type="AlphaFoldDB" id="A0A540L267"/>
<gene>
    <name evidence="1" type="ORF">C1H46_033999</name>
</gene>
<proteinExistence type="predicted"/>
<comment type="caution">
    <text evidence="1">The sequence shown here is derived from an EMBL/GenBank/DDBJ whole genome shotgun (WGS) entry which is preliminary data.</text>
</comment>
<dbReference type="EMBL" id="VIEB01000808">
    <property type="protein sequence ID" value="TQD80409.1"/>
    <property type="molecule type" value="Genomic_DNA"/>
</dbReference>
<evidence type="ECO:0000313" key="2">
    <source>
        <dbReference type="Proteomes" id="UP000315295"/>
    </source>
</evidence>
<protein>
    <submittedName>
        <fullName evidence="1">Uncharacterized protein</fullName>
    </submittedName>
</protein>
<sequence>MLSSPPQSKVWAMKVMEEKRVLHLRDSCFVFHSKVHSIFFLRDYIHTTQITCPTFF</sequence>
<reference evidence="1 2" key="1">
    <citation type="journal article" date="2019" name="G3 (Bethesda)">
        <title>Sequencing of a Wild Apple (Malus baccata) Genome Unravels the Differences Between Cultivated and Wild Apple Species Regarding Disease Resistance and Cold Tolerance.</title>
        <authorList>
            <person name="Chen X."/>
        </authorList>
    </citation>
    <scope>NUCLEOTIDE SEQUENCE [LARGE SCALE GENOMIC DNA]</scope>
    <source>
        <strain evidence="2">cv. Shandingzi</strain>
        <tissue evidence="1">Leaves</tissue>
    </source>
</reference>
<name>A0A540L267_MALBA</name>
<evidence type="ECO:0000313" key="1">
    <source>
        <dbReference type="EMBL" id="TQD80409.1"/>
    </source>
</evidence>
<dbReference type="Proteomes" id="UP000315295">
    <property type="component" value="Unassembled WGS sequence"/>
</dbReference>
<keyword evidence="2" id="KW-1185">Reference proteome</keyword>